<reference evidence="1 2" key="1">
    <citation type="submission" date="2014-07" db="EMBL/GenBank/DDBJ databases">
        <title>Draft genome sequence of Thalassospira profundimaris S25-3-2.</title>
        <authorList>
            <person name="Lai Q."/>
            <person name="Shao Z."/>
        </authorList>
    </citation>
    <scope>NUCLEOTIDE SEQUENCE [LARGE SCALE GENOMIC DNA]</scope>
    <source>
        <strain evidence="1 2">S25-3-2</strain>
    </source>
</reference>
<organism evidence="1 2">
    <name type="scientific">Thalassospira profundimaris</name>
    <dbReference type="NCBI Taxonomy" id="502049"/>
    <lineage>
        <taxon>Bacteria</taxon>
        <taxon>Pseudomonadati</taxon>
        <taxon>Pseudomonadota</taxon>
        <taxon>Alphaproteobacteria</taxon>
        <taxon>Rhodospirillales</taxon>
        <taxon>Thalassospiraceae</taxon>
        <taxon>Thalassospira</taxon>
    </lineage>
</organism>
<proteinExistence type="predicted"/>
<name>A0A367WSS7_9PROT</name>
<evidence type="ECO:0000313" key="1">
    <source>
        <dbReference type="EMBL" id="RCK44447.1"/>
    </source>
</evidence>
<dbReference type="EMBL" id="JPWH01000020">
    <property type="protein sequence ID" value="RCK44447.1"/>
    <property type="molecule type" value="Genomic_DNA"/>
</dbReference>
<dbReference type="AlphaFoldDB" id="A0A367WSS7"/>
<gene>
    <name evidence="1" type="ORF">TH25_19500</name>
</gene>
<evidence type="ECO:0000313" key="2">
    <source>
        <dbReference type="Proteomes" id="UP000252517"/>
    </source>
</evidence>
<protein>
    <submittedName>
        <fullName evidence="1">Uncharacterized protein</fullName>
    </submittedName>
</protein>
<dbReference type="Proteomes" id="UP000252517">
    <property type="component" value="Unassembled WGS sequence"/>
</dbReference>
<sequence>MNFRPGLLYAVAMALNLHPDFSIFSYSFVKSFTLSGAFYVKHNRYWFRLTVPSKPKMLLIPKQNI</sequence>
<comment type="caution">
    <text evidence="1">The sequence shown here is derived from an EMBL/GenBank/DDBJ whole genome shotgun (WGS) entry which is preliminary data.</text>
</comment>
<accession>A0A367WSS7</accession>